<reference evidence="1 2" key="1">
    <citation type="submission" date="2019-06" db="EMBL/GenBank/DDBJ databases">
        <title>Whole genome shotgun sequence of Nitrobacter winogradskyi NBRC 14297.</title>
        <authorList>
            <person name="Hosoyama A."/>
            <person name="Uohara A."/>
            <person name="Ohji S."/>
            <person name="Ichikawa N."/>
        </authorList>
    </citation>
    <scope>NUCLEOTIDE SEQUENCE [LARGE SCALE GENOMIC DNA]</scope>
    <source>
        <strain evidence="1 2">NBRC 14297</strain>
    </source>
</reference>
<sequence length="112" mass="12472">MAAILAFFASTMGRYLIIGGLVLAAVVGIRQSGINSERRKCEAAAHQRAVEIMQRDIAIGQLQQKLDNAISAEQSEQERVDREVQEKLEAELARRPIADQCLLSEPDARRLR</sequence>
<dbReference type="Proteomes" id="UP000318825">
    <property type="component" value="Unassembled WGS sequence"/>
</dbReference>
<protein>
    <recommendedName>
        <fullName evidence="3">DUF2570 domain-containing protein</fullName>
    </recommendedName>
</protein>
<evidence type="ECO:0008006" key="3">
    <source>
        <dbReference type="Google" id="ProtNLM"/>
    </source>
</evidence>
<dbReference type="EMBL" id="BJNF01000043">
    <property type="protein sequence ID" value="GEC15887.1"/>
    <property type="molecule type" value="Genomic_DNA"/>
</dbReference>
<proteinExistence type="predicted"/>
<gene>
    <name evidence="1" type="ORF">NWI01_17790</name>
</gene>
<evidence type="ECO:0000313" key="1">
    <source>
        <dbReference type="EMBL" id="GEC15887.1"/>
    </source>
</evidence>
<organism evidence="1 2">
    <name type="scientific">Nitrobacter winogradskyi</name>
    <name type="common">Nitrobacter agilis</name>
    <dbReference type="NCBI Taxonomy" id="913"/>
    <lineage>
        <taxon>Bacteria</taxon>
        <taxon>Pseudomonadati</taxon>
        <taxon>Pseudomonadota</taxon>
        <taxon>Alphaproteobacteria</taxon>
        <taxon>Hyphomicrobiales</taxon>
        <taxon>Nitrobacteraceae</taxon>
        <taxon>Nitrobacter</taxon>
    </lineage>
</organism>
<evidence type="ECO:0000313" key="2">
    <source>
        <dbReference type="Proteomes" id="UP000318825"/>
    </source>
</evidence>
<dbReference type="OrthoDB" id="9985285at2"/>
<accession>A0A4Y3WA20</accession>
<dbReference type="AlphaFoldDB" id="A0A4Y3WA20"/>
<dbReference type="RefSeq" id="WP_141383549.1">
    <property type="nucleotide sequence ID" value="NZ_BJNF01000043.1"/>
</dbReference>
<name>A0A4Y3WA20_NITWI</name>
<comment type="caution">
    <text evidence="1">The sequence shown here is derived from an EMBL/GenBank/DDBJ whole genome shotgun (WGS) entry which is preliminary data.</text>
</comment>